<protein>
    <submittedName>
        <fullName evidence="1">Uncharacterized protein</fullName>
    </submittedName>
</protein>
<accession>A0A1B0B5E2</accession>
<sequence length="150" mass="16925">MLMNIDVSPISEILIEKTLIATIKTSVFDGELITPNSGLASKARLAASCEFMTLTSCTMLYTSFNLWRIDSEIPGVTRLVHSDTLRAKQGNIHLFHRSPWGLSISKPRLLHLTKCYVYFRQRNSLKPCPMSKQNLTLALISHKHAKKNLV</sequence>
<reference evidence="1" key="2">
    <citation type="submission" date="2020-05" db="UniProtKB">
        <authorList>
            <consortium name="EnsemblMetazoa"/>
        </authorList>
    </citation>
    <scope>IDENTIFICATION</scope>
    <source>
        <strain evidence="1">IAEA</strain>
    </source>
</reference>
<name>A0A1B0B5E2_9MUSC</name>
<evidence type="ECO:0000313" key="1">
    <source>
        <dbReference type="EnsemblMetazoa" id="GPPI019444-PA"/>
    </source>
</evidence>
<organism evidence="1 2">
    <name type="scientific">Glossina palpalis gambiensis</name>
    <dbReference type="NCBI Taxonomy" id="67801"/>
    <lineage>
        <taxon>Eukaryota</taxon>
        <taxon>Metazoa</taxon>
        <taxon>Ecdysozoa</taxon>
        <taxon>Arthropoda</taxon>
        <taxon>Hexapoda</taxon>
        <taxon>Insecta</taxon>
        <taxon>Pterygota</taxon>
        <taxon>Neoptera</taxon>
        <taxon>Endopterygota</taxon>
        <taxon>Diptera</taxon>
        <taxon>Brachycera</taxon>
        <taxon>Muscomorpha</taxon>
        <taxon>Hippoboscoidea</taxon>
        <taxon>Glossinidae</taxon>
        <taxon>Glossina</taxon>
    </lineage>
</organism>
<dbReference type="VEuPathDB" id="VectorBase:GPPI019444"/>
<dbReference type="AlphaFoldDB" id="A0A1B0B5E2"/>
<dbReference type="EMBL" id="JXJN01008677">
    <property type="status" value="NOT_ANNOTATED_CDS"/>
    <property type="molecule type" value="Genomic_DNA"/>
</dbReference>
<dbReference type="Proteomes" id="UP000092460">
    <property type="component" value="Unassembled WGS sequence"/>
</dbReference>
<evidence type="ECO:0000313" key="2">
    <source>
        <dbReference type="Proteomes" id="UP000092460"/>
    </source>
</evidence>
<reference evidence="2" key="1">
    <citation type="submission" date="2015-01" db="EMBL/GenBank/DDBJ databases">
        <authorList>
            <person name="Aksoy S."/>
            <person name="Warren W."/>
            <person name="Wilson R.K."/>
        </authorList>
    </citation>
    <scope>NUCLEOTIDE SEQUENCE [LARGE SCALE GENOMIC DNA]</scope>
    <source>
        <strain evidence="2">IAEA</strain>
    </source>
</reference>
<proteinExistence type="predicted"/>
<keyword evidence="2" id="KW-1185">Reference proteome</keyword>
<dbReference type="EnsemblMetazoa" id="GPPI019444-RA">
    <property type="protein sequence ID" value="GPPI019444-PA"/>
    <property type="gene ID" value="GPPI019444"/>
</dbReference>